<sequence>AEWQNVSQCVQITSSSCDLSQVFTEFDLYKFVRLELNQGHGTINLTSPQLCEPVNELNASFSPPSLSLSLMEQQLWVEVSFPCAPNAICQAIAEYEDADEKDHEEEIPPCCPVTDFLPMNTTVTLYNKHDQNDIQTCTELVEESPWKLHFDKFAPGQEYCAVAHFASSSLSNPQCVHVPLLEYPNLFMLVLCGFFIALLLIVGFVLSRWWCLCASTDIRLPKLLMSLQSEDQEGSVVDEPRQADFEEEETIVHLSILSLNDMLPSNPSSFYPHFHSLGDRYYTTATLHDRFCDGNDDTNYYFRDVETNGLDCASPTHYPWPRWSSLPALKTGMVCFLGNLLPSDVSGIPLSSVRVAEEQIAKMDLHEFELLSV</sequence>
<feature type="non-terminal residue" evidence="2">
    <location>
        <position position="373"/>
    </location>
</feature>
<evidence type="ECO:0000256" key="1">
    <source>
        <dbReference type="SAM" id="Phobius"/>
    </source>
</evidence>
<evidence type="ECO:0000313" key="2">
    <source>
        <dbReference type="EMBL" id="KAK3546063.1"/>
    </source>
</evidence>
<dbReference type="GO" id="GO:0005886">
    <property type="term" value="C:plasma membrane"/>
    <property type="evidence" value="ECO:0007669"/>
    <property type="project" value="TreeGrafter"/>
</dbReference>
<comment type="caution">
    <text evidence="2">The sequence shown here is derived from an EMBL/GenBank/DDBJ whole genome shotgun (WGS) entry which is preliminary data.</text>
</comment>
<reference evidence="2" key="1">
    <citation type="submission" date="2023-06" db="EMBL/GenBank/DDBJ databases">
        <title>Male Hemibagrus guttatus genome.</title>
        <authorList>
            <person name="Bian C."/>
        </authorList>
    </citation>
    <scope>NUCLEOTIDE SEQUENCE</scope>
    <source>
        <strain evidence="2">Male_cb2023</strain>
        <tissue evidence="2">Muscle</tissue>
    </source>
</reference>
<dbReference type="Proteomes" id="UP001274896">
    <property type="component" value="Unassembled WGS sequence"/>
</dbReference>
<gene>
    <name evidence="2" type="ORF">QTP70_019967</name>
</gene>
<keyword evidence="1" id="KW-0812">Transmembrane</keyword>
<name>A0AAE0VBA0_9TELE</name>
<dbReference type="InterPro" id="IPR050650">
    <property type="entry name" value="Type-II_Cytokine-TF_Rcpt"/>
</dbReference>
<dbReference type="InterPro" id="IPR013783">
    <property type="entry name" value="Ig-like_fold"/>
</dbReference>
<feature type="transmembrane region" description="Helical" evidence="1">
    <location>
        <begin position="186"/>
        <end position="210"/>
    </location>
</feature>
<dbReference type="Gene3D" id="2.60.40.10">
    <property type="entry name" value="Immunoglobulins"/>
    <property type="match status" value="1"/>
</dbReference>
<keyword evidence="1" id="KW-0472">Membrane</keyword>
<keyword evidence="3" id="KW-1185">Reference proteome</keyword>
<accession>A0AAE0VBA0</accession>
<dbReference type="PANTHER" id="PTHR20859:SF53">
    <property type="entry name" value="INTERLEUKIN-22 RECEPTOR SUBUNIT ALPHA-1"/>
    <property type="match status" value="1"/>
</dbReference>
<dbReference type="PANTHER" id="PTHR20859">
    <property type="entry name" value="INTERFERON/INTERLEUKIN RECEPTOR"/>
    <property type="match status" value="1"/>
</dbReference>
<protein>
    <submittedName>
        <fullName evidence="2">Uncharacterized protein</fullName>
    </submittedName>
</protein>
<proteinExistence type="predicted"/>
<organism evidence="2 3">
    <name type="scientific">Hemibagrus guttatus</name>
    <dbReference type="NCBI Taxonomy" id="175788"/>
    <lineage>
        <taxon>Eukaryota</taxon>
        <taxon>Metazoa</taxon>
        <taxon>Chordata</taxon>
        <taxon>Craniata</taxon>
        <taxon>Vertebrata</taxon>
        <taxon>Euteleostomi</taxon>
        <taxon>Actinopterygii</taxon>
        <taxon>Neopterygii</taxon>
        <taxon>Teleostei</taxon>
        <taxon>Ostariophysi</taxon>
        <taxon>Siluriformes</taxon>
        <taxon>Bagridae</taxon>
        <taxon>Hemibagrus</taxon>
    </lineage>
</organism>
<dbReference type="EMBL" id="JAUCMX010000005">
    <property type="protein sequence ID" value="KAK3546063.1"/>
    <property type="molecule type" value="Genomic_DNA"/>
</dbReference>
<dbReference type="GO" id="GO:0004896">
    <property type="term" value="F:cytokine receptor activity"/>
    <property type="evidence" value="ECO:0007669"/>
    <property type="project" value="TreeGrafter"/>
</dbReference>
<evidence type="ECO:0000313" key="3">
    <source>
        <dbReference type="Proteomes" id="UP001274896"/>
    </source>
</evidence>
<keyword evidence="1" id="KW-1133">Transmembrane helix</keyword>
<dbReference type="AlphaFoldDB" id="A0AAE0VBA0"/>